<feature type="compositionally biased region" description="Basic residues" evidence="10">
    <location>
        <begin position="353"/>
        <end position="369"/>
    </location>
</feature>
<dbReference type="InterPro" id="IPR017441">
    <property type="entry name" value="Protein_kinase_ATP_BS"/>
</dbReference>
<dbReference type="PROSITE" id="PS00107">
    <property type="entry name" value="PROTEIN_KINASE_ATP"/>
    <property type="match status" value="1"/>
</dbReference>
<feature type="compositionally biased region" description="Pro residues" evidence="10">
    <location>
        <begin position="1"/>
        <end position="13"/>
    </location>
</feature>
<evidence type="ECO:0000256" key="9">
    <source>
        <dbReference type="PROSITE-ProRule" id="PRU10141"/>
    </source>
</evidence>
<dbReference type="HOGENOM" id="CLU_000288_82_0_1"/>
<feature type="compositionally biased region" description="Basic and acidic residues" evidence="10">
    <location>
        <begin position="704"/>
        <end position="714"/>
    </location>
</feature>
<dbReference type="InterPro" id="IPR008271">
    <property type="entry name" value="Ser/Thr_kinase_AS"/>
</dbReference>
<evidence type="ECO:0000256" key="4">
    <source>
        <dbReference type="ARBA" id="ARBA00022741"/>
    </source>
</evidence>
<keyword evidence="2" id="KW-0723">Serine/threonine-protein kinase</keyword>
<keyword evidence="5" id="KW-0418">Kinase</keyword>
<dbReference type="SMART" id="SM00220">
    <property type="entry name" value="S_TKc"/>
    <property type="match status" value="1"/>
</dbReference>
<feature type="region of interest" description="Disordered" evidence="10">
    <location>
        <begin position="631"/>
        <end position="674"/>
    </location>
</feature>
<dbReference type="OrthoDB" id="6513151at2759"/>
<feature type="compositionally biased region" description="Polar residues" evidence="10">
    <location>
        <begin position="262"/>
        <end position="276"/>
    </location>
</feature>
<evidence type="ECO:0000256" key="3">
    <source>
        <dbReference type="ARBA" id="ARBA00022679"/>
    </source>
</evidence>
<dbReference type="GO" id="GO:0005829">
    <property type="term" value="C:cytosol"/>
    <property type="evidence" value="ECO:0007669"/>
    <property type="project" value="TreeGrafter"/>
</dbReference>
<organism evidence="12 13">
    <name type="scientific">Heterobasidion irregulare (strain TC 32-1)</name>
    <dbReference type="NCBI Taxonomy" id="747525"/>
    <lineage>
        <taxon>Eukaryota</taxon>
        <taxon>Fungi</taxon>
        <taxon>Dikarya</taxon>
        <taxon>Basidiomycota</taxon>
        <taxon>Agaricomycotina</taxon>
        <taxon>Agaricomycetes</taxon>
        <taxon>Russulales</taxon>
        <taxon>Bondarzewiaceae</taxon>
        <taxon>Heterobasidion</taxon>
        <taxon>Heterobasidion annosum species complex</taxon>
    </lineage>
</organism>
<dbReference type="GO" id="GO:0005524">
    <property type="term" value="F:ATP binding"/>
    <property type="evidence" value="ECO:0007669"/>
    <property type="project" value="UniProtKB-UniRule"/>
</dbReference>
<feature type="compositionally biased region" description="Low complexity" evidence="10">
    <location>
        <begin position="245"/>
        <end position="254"/>
    </location>
</feature>
<gene>
    <name evidence="12" type="ORF">HETIRDRAFT_457489</name>
</gene>
<dbReference type="InterPro" id="IPR000719">
    <property type="entry name" value="Prot_kinase_dom"/>
</dbReference>
<dbReference type="InParanoid" id="W4KIX2"/>
<comment type="catalytic activity">
    <reaction evidence="7">
        <text>L-threonyl-[protein] + ATP = O-phospho-L-threonyl-[protein] + ADP + H(+)</text>
        <dbReference type="Rhea" id="RHEA:46608"/>
        <dbReference type="Rhea" id="RHEA-COMP:11060"/>
        <dbReference type="Rhea" id="RHEA-COMP:11605"/>
        <dbReference type="ChEBI" id="CHEBI:15378"/>
        <dbReference type="ChEBI" id="CHEBI:30013"/>
        <dbReference type="ChEBI" id="CHEBI:30616"/>
        <dbReference type="ChEBI" id="CHEBI:61977"/>
        <dbReference type="ChEBI" id="CHEBI:456216"/>
        <dbReference type="EC" id="2.7.11.1"/>
    </reaction>
</comment>
<feature type="compositionally biased region" description="Low complexity" evidence="10">
    <location>
        <begin position="72"/>
        <end position="82"/>
    </location>
</feature>
<feature type="binding site" evidence="9">
    <location>
        <position position="439"/>
    </location>
    <ligand>
        <name>ATP</name>
        <dbReference type="ChEBI" id="CHEBI:30616"/>
    </ligand>
</feature>
<dbReference type="eggNOG" id="KOG0590">
    <property type="taxonomic scope" value="Eukaryota"/>
</dbReference>
<evidence type="ECO:0000259" key="11">
    <source>
        <dbReference type="PROSITE" id="PS50011"/>
    </source>
</evidence>
<dbReference type="EC" id="2.7.11.1" evidence="1"/>
<feature type="domain" description="Protein kinase" evidence="11">
    <location>
        <begin position="408"/>
        <end position="705"/>
    </location>
</feature>
<keyword evidence="6 9" id="KW-0067">ATP-binding</keyword>
<keyword evidence="4 9" id="KW-0547">Nucleotide-binding</keyword>
<dbReference type="STRING" id="747525.W4KIX2"/>
<comment type="catalytic activity">
    <reaction evidence="8">
        <text>L-seryl-[protein] + ATP = O-phospho-L-seryl-[protein] + ADP + H(+)</text>
        <dbReference type="Rhea" id="RHEA:17989"/>
        <dbReference type="Rhea" id="RHEA-COMP:9863"/>
        <dbReference type="Rhea" id="RHEA-COMP:11604"/>
        <dbReference type="ChEBI" id="CHEBI:15378"/>
        <dbReference type="ChEBI" id="CHEBI:29999"/>
        <dbReference type="ChEBI" id="CHEBI:30616"/>
        <dbReference type="ChEBI" id="CHEBI:83421"/>
        <dbReference type="ChEBI" id="CHEBI:456216"/>
        <dbReference type="EC" id="2.7.11.1"/>
    </reaction>
</comment>
<feature type="compositionally biased region" description="Low complexity" evidence="10">
    <location>
        <begin position="715"/>
        <end position="728"/>
    </location>
</feature>
<dbReference type="Pfam" id="PF00069">
    <property type="entry name" value="Pkinase"/>
    <property type="match status" value="1"/>
</dbReference>
<proteinExistence type="predicted"/>
<dbReference type="Gene3D" id="1.10.510.10">
    <property type="entry name" value="Transferase(Phosphotransferase) domain 1"/>
    <property type="match status" value="1"/>
</dbReference>
<evidence type="ECO:0000256" key="8">
    <source>
        <dbReference type="ARBA" id="ARBA00048679"/>
    </source>
</evidence>
<dbReference type="RefSeq" id="XP_009542601.1">
    <property type="nucleotide sequence ID" value="XM_009544306.1"/>
</dbReference>
<dbReference type="GeneID" id="20676838"/>
<feature type="region of interest" description="Disordered" evidence="10">
    <location>
        <begin position="903"/>
        <end position="959"/>
    </location>
</feature>
<keyword evidence="3" id="KW-0808">Transferase</keyword>
<dbReference type="SUPFAM" id="SSF56112">
    <property type="entry name" value="Protein kinase-like (PK-like)"/>
    <property type="match status" value="1"/>
</dbReference>
<feature type="region of interest" description="Disordered" evidence="10">
    <location>
        <begin position="686"/>
        <end position="764"/>
    </location>
</feature>
<feature type="region of interest" description="Disordered" evidence="10">
    <location>
        <begin position="1123"/>
        <end position="1145"/>
    </location>
</feature>
<evidence type="ECO:0000256" key="7">
    <source>
        <dbReference type="ARBA" id="ARBA00047899"/>
    </source>
</evidence>
<dbReference type="KEGG" id="hir:HETIRDRAFT_457489"/>
<dbReference type="Proteomes" id="UP000030671">
    <property type="component" value="Unassembled WGS sequence"/>
</dbReference>
<evidence type="ECO:0000256" key="5">
    <source>
        <dbReference type="ARBA" id="ARBA00022777"/>
    </source>
</evidence>
<feature type="compositionally biased region" description="Polar residues" evidence="10">
    <location>
        <begin position="96"/>
        <end position="112"/>
    </location>
</feature>
<reference evidence="12 13" key="1">
    <citation type="journal article" date="2012" name="New Phytol.">
        <title>Insight into trade-off between wood decay and parasitism from the genome of a fungal forest pathogen.</title>
        <authorList>
            <person name="Olson A."/>
            <person name="Aerts A."/>
            <person name="Asiegbu F."/>
            <person name="Belbahri L."/>
            <person name="Bouzid O."/>
            <person name="Broberg A."/>
            <person name="Canback B."/>
            <person name="Coutinho P.M."/>
            <person name="Cullen D."/>
            <person name="Dalman K."/>
            <person name="Deflorio G."/>
            <person name="van Diepen L.T."/>
            <person name="Dunand C."/>
            <person name="Duplessis S."/>
            <person name="Durling M."/>
            <person name="Gonthier P."/>
            <person name="Grimwood J."/>
            <person name="Fossdal C.G."/>
            <person name="Hansson D."/>
            <person name="Henrissat B."/>
            <person name="Hietala A."/>
            <person name="Himmelstrand K."/>
            <person name="Hoffmeister D."/>
            <person name="Hogberg N."/>
            <person name="James T.Y."/>
            <person name="Karlsson M."/>
            <person name="Kohler A."/>
            <person name="Kues U."/>
            <person name="Lee Y.H."/>
            <person name="Lin Y.C."/>
            <person name="Lind M."/>
            <person name="Lindquist E."/>
            <person name="Lombard V."/>
            <person name="Lucas S."/>
            <person name="Lunden K."/>
            <person name="Morin E."/>
            <person name="Murat C."/>
            <person name="Park J."/>
            <person name="Raffaello T."/>
            <person name="Rouze P."/>
            <person name="Salamov A."/>
            <person name="Schmutz J."/>
            <person name="Solheim H."/>
            <person name="Stahlberg J."/>
            <person name="Velez H."/>
            <person name="de Vries R.P."/>
            <person name="Wiebenga A."/>
            <person name="Woodward S."/>
            <person name="Yakovlev I."/>
            <person name="Garbelotto M."/>
            <person name="Martin F."/>
            <person name="Grigoriev I.V."/>
            <person name="Stenlid J."/>
        </authorList>
    </citation>
    <scope>NUCLEOTIDE SEQUENCE [LARGE SCALE GENOMIC DNA]</scope>
    <source>
        <strain evidence="12 13">TC 32-1</strain>
    </source>
</reference>
<feature type="compositionally biased region" description="Polar residues" evidence="10">
    <location>
        <begin position="686"/>
        <end position="700"/>
    </location>
</feature>
<feature type="compositionally biased region" description="Low complexity" evidence="10">
    <location>
        <begin position="754"/>
        <end position="764"/>
    </location>
</feature>
<feature type="compositionally biased region" description="Basic residues" evidence="10">
    <location>
        <begin position="194"/>
        <end position="205"/>
    </location>
</feature>
<dbReference type="EMBL" id="KI925455">
    <property type="protein sequence ID" value="ETW85777.1"/>
    <property type="molecule type" value="Genomic_DNA"/>
</dbReference>
<dbReference type="PANTHER" id="PTHR24343">
    <property type="entry name" value="SERINE/THREONINE KINASE"/>
    <property type="match status" value="1"/>
</dbReference>
<dbReference type="InterPro" id="IPR011009">
    <property type="entry name" value="Kinase-like_dom_sf"/>
</dbReference>
<feature type="compositionally biased region" description="Pro residues" evidence="10">
    <location>
        <begin position="1127"/>
        <end position="1138"/>
    </location>
</feature>
<sequence length="1289" mass="137481">MPSPAAALPPPAQVPAQVLPAQPGPDHPPPASALPPNASSAADTDPSLQEQVTSLETVLPLPRPSHPPQAPSPSRSSSLLAPKTPQPQLSPRRPSLMQSQNTDHSTVTSRLGFSSRRKSLGFLTSTTTPSTPRDSPPPPSPDRDHLSPTPPDHPDPPPPTTNTLKATKHLPGPLHDLKRFLNHHIPHHHSAFLHPHHHHHHHHNPHVPSTAPVSANLTPAEPYLHPGDILLHLHDSDNPFLSDAPSSHPSTQPSTQPPSPPRSNASPEPSTASGSTPVPELKPHKDHKLSTIFMRKDRHKDDKSPAASIKPPSDRPPIDKSPSPSLSARSSRKGSHSPAHDGPAHAPSSRQSSPHKHKHKHDSHGRRAPSPRASGFLTPGGTAAAAHGQHPITSLSEATQAHLSKKYGKWGRVLGSGAGGTVRLIKASSKNGGHIFAVKEFRPKRTGESEREYQKKVTAEFCVGSTLKHTNIIETVDIVSDHGHYYEVMEYAPYDLFSVVMSGKMCRPEIYCVFRQICDGVEYLHEMGLAHRDLKLDNCVMTTDNVVKLIDFGTATVFHYPGKAQQKATGVVGSDPYLAPEVLAQESYDPRKTDVWSVAVIFICMILRRFPWKIPDPKSDPSFRAFVNTHPELSQKPEPRRHATAPLPLPPSSLSSSSSLSDRGLGVNGNGAAHSSQTLLTANVPSLSPRKSASTPSPSLQHPPRHDDNDDDASRASITDASTISSSAFDTRSVSEASDTEPSVWTAPSRDSHSGSSDASGTSASRLAGRLLPATVGVSRSTATLPVLLAAGLPRAESPQDMDPSVQIFARPGTSTESLPSSPHMSPLFMGAGAGIAIGMSYPGAEADDMPTPTMKPAAALLSPRMRGAPFHSPLAPSHEQKREEVDRVLGAVKDRDDVEKAYQDERQANGGGDGGDGGGDEGKEETGEKEKDAASTRSGGRRATVSRGGPRPRADSAASVATFHGGIGGAESIFRLLPRETRPAIRRMLFVEPAARCTLTDLLKGRGKSSGLLCGCGLNGTNAGGSASASGIDTPPGTCQDHDCAPEEEDDGDAWLKSIVPCSALGAGVLSDHTHIKVAVDDKQHKRRLPPPAPSAHNYPYIRPPACLLAFRVHSPRGGLPLHLAPSPPSPRPPSPARPSALARPVCVSRAPPGRRVRAGGFRKATRPALISLCLPSFLLSLSQSLEIAIFFIYSVPVSPPMIARLLHSALGSGVLRCLFELKPRGRSSDRVDVRAGSRRRGRASGGDRASAWDLRWRDLEASGGDGRFYDIDRARSSVETTARARMK</sequence>
<evidence type="ECO:0000256" key="1">
    <source>
        <dbReference type="ARBA" id="ARBA00012513"/>
    </source>
</evidence>
<name>W4KIX2_HETIT</name>
<feature type="region of interest" description="Disordered" evidence="10">
    <location>
        <begin position="1"/>
        <end position="174"/>
    </location>
</feature>
<dbReference type="PROSITE" id="PS50011">
    <property type="entry name" value="PROTEIN_KINASE_DOM"/>
    <property type="match status" value="1"/>
</dbReference>
<dbReference type="PANTHER" id="PTHR24343:SF137">
    <property type="entry name" value="SERINE_THREONINE-PROTEIN KINASE HRK1"/>
    <property type="match status" value="1"/>
</dbReference>
<keyword evidence="13" id="KW-1185">Reference proteome</keyword>
<feature type="region of interest" description="Disordered" evidence="10">
    <location>
        <begin position="194"/>
        <end position="388"/>
    </location>
</feature>
<dbReference type="FunFam" id="1.10.510.10:FF:000595">
    <property type="entry name" value="Protein kinase, putative (AFU_orthologue AFUA_5G11840)"/>
    <property type="match status" value="1"/>
</dbReference>
<protein>
    <recommendedName>
        <fullName evidence="1">non-specific serine/threonine protein kinase</fullName>
        <ecNumber evidence="1">2.7.11.1</ecNumber>
    </recommendedName>
</protein>
<dbReference type="PROSITE" id="PS00108">
    <property type="entry name" value="PROTEIN_KINASE_ST"/>
    <property type="match status" value="1"/>
</dbReference>
<evidence type="ECO:0000256" key="2">
    <source>
        <dbReference type="ARBA" id="ARBA00022527"/>
    </source>
</evidence>
<evidence type="ECO:0000313" key="12">
    <source>
        <dbReference type="EMBL" id="ETW85777.1"/>
    </source>
</evidence>
<feature type="compositionally biased region" description="Polar residues" evidence="10">
    <location>
        <begin position="729"/>
        <end position="743"/>
    </location>
</feature>
<dbReference type="GO" id="GO:0004674">
    <property type="term" value="F:protein serine/threonine kinase activity"/>
    <property type="evidence" value="ECO:0007669"/>
    <property type="project" value="UniProtKB-KW"/>
</dbReference>
<feature type="compositionally biased region" description="Low complexity" evidence="10">
    <location>
        <begin position="124"/>
        <end position="133"/>
    </location>
</feature>
<feature type="compositionally biased region" description="Polar residues" evidence="10">
    <location>
        <begin position="46"/>
        <end position="56"/>
    </location>
</feature>
<feature type="compositionally biased region" description="Pro residues" evidence="10">
    <location>
        <begin position="22"/>
        <end position="33"/>
    </location>
</feature>
<evidence type="ECO:0000256" key="6">
    <source>
        <dbReference type="ARBA" id="ARBA00022840"/>
    </source>
</evidence>
<evidence type="ECO:0000256" key="10">
    <source>
        <dbReference type="SAM" id="MobiDB-lite"/>
    </source>
</evidence>
<feature type="compositionally biased region" description="Low complexity" evidence="10">
    <location>
        <begin position="652"/>
        <end position="661"/>
    </location>
</feature>
<evidence type="ECO:0000313" key="13">
    <source>
        <dbReference type="Proteomes" id="UP000030671"/>
    </source>
</evidence>
<dbReference type="PRINTS" id="PR01217">
    <property type="entry name" value="PRICHEXTENSN"/>
</dbReference>
<feature type="compositionally biased region" description="Basic and acidic residues" evidence="10">
    <location>
        <begin position="921"/>
        <end position="935"/>
    </location>
</feature>
<feature type="compositionally biased region" description="Pro residues" evidence="10">
    <location>
        <begin position="61"/>
        <end position="71"/>
    </location>
</feature>
<accession>W4KIX2</accession>
<feature type="compositionally biased region" description="Pro residues" evidence="10">
    <location>
        <begin position="148"/>
        <end position="160"/>
    </location>
</feature>